<dbReference type="InterPro" id="IPR028082">
    <property type="entry name" value="Peripla_BP_I"/>
</dbReference>
<keyword evidence="8" id="KW-1185">Reference proteome</keyword>
<dbReference type="EMBL" id="BOVK01000022">
    <property type="protein sequence ID" value="GIQ68952.1"/>
    <property type="molecule type" value="Genomic_DNA"/>
</dbReference>
<accession>A0A8J4H3S2</accession>
<evidence type="ECO:0000313" key="7">
    <source>
        <dbReference type="EMBL" id="GIQ68952.1"/>
    </source>
</evidence>
<organism evidence="7 8">
    <name type="scientific">Xylanibacillus composti</name>
    <dbReference type="NCBI Taxonomy" id="1572762"/>
    <lineage>
        <taxon>Bacteria</taxon>
        <taxon>Bacillati</taxon>
        <taxon>Bacillota</taxon>
        <taxon>Bacilli</taxon>
        <taxon>Bacillales</taxon>
        <taxon>Paenibacillaceae</taxon>
        <taxon>Xylanibacillus</taxon>
    </lineage>
</organism>
<dbReference type="PANTHER" id="PTHR46847">
    <property type="entry name" value="D-ALLOSE-BINDING PERIPLASMIC PROTEIN-RELATED"/>
    <property type="match status" value="1"/>
</dbReference>
<feature type="region of interest" description="Disordered" evidence="4">
    <location>
        <begin position="25"/>
        <end position="45"/>
    </location>
</feature>
<evidence type="ECO:0000259" key="6">
    <source>
        <dbReference type="Pfam" id="PF13407"/>
    </source>
</evidence>
<feature type="signal peptide" evidence="5">
    <location>
        <begin position="1"/>
        <end position="21"/>
    </location>
</feature>
<comment type="caution">
    <text evidence="7">The sequence shown here is derived from an EMBL/GenBank/DDBJ whole genome shotgun (WGS) entry which is preliminary data.</text>
</comment>
<comment type="subcellular location">
    <subcellularLocation>
        <location evidence="1">Cell envelope</location>
    </subcellularLocation>
</comment>
<dbReference type="Pfam" id="PF13407">
    <property type="entry name" value="Peripla_BP_4"/>
    <property type="match status" value="1"/>
</dbReference>
<dbReference type="InterPro" id="IPR025997">
    <property type="entry name" value="SBP_2_dom"/>
</dbReference>
<dbReference type="PANTHER" id="PTHR46847:SF1">
    <property type="entry name" value="D-ALLOSE-BINDING PERIPLASMIC PROTEIN-RELATED"/>
    <property type="match status" value="1"/>
</dbReference>
<evidence type="ECO:0000256" key="1">
    <source>
        <dbReference type="ARBA" id="ARBA00004196"/>
    </source>
</evidence>
<evidence type="ECO:0000313" key="8">
    <source>
        <dbReference type="Proteomes" id="UP000677918"/>
    </source>
</evidence>
<dbReference type="GO" id="GO:0030313">
    <property type="term" value="C:cell envelope"/>
    <property type="evidence" value="ECO:0007669"/>
    <property type="project" value="UniProtKB-SubCell"/>
</dbReference>
<evidence type="ECO:0000256" key="5">
    <source>
        <dbReference type="SAM" id="SignalP"/>
    </source>
</evidence>
<evidence type="ECO:0000256" key="3">
    <source>
        <dbReference type="ARBA" id="ARBA00022729"/>
    </source>
</evidence>
<dbReference type="GO" id="GO:0030246">
    <property type="term" value="F:carbohydrate binding"/>
    <property type="evidence" value="ECO:0007669"/>
    <property type="project" value="UniProtKB-ARBA"/>
</dbReference>
<dbReference type="RefSeq" id="WP_213411770.1">
    <property type="nucleotide sequence ID" value="NZ_BOVK01000022.1"/>
</dbReference>
<protein>
    <submittedName>
        <fullName evidence="7">D-ribose ABC transporter substrate-binding protein</fullName>
    </submittedName>
</protein>
<sequence length="331" mass="34737">MKKTMILLFLACMLVVSGCSANSSNQNAGSNSNGNGTEAEGGNQAAGTDSVKIGYVINTLNNPFFVSVKDSAEKEAEEVGTKLSVVNANNDIATQLSGVEDLIQQGIDVLILDPVDSAGALPAIQAANDAGVKVITTGRMVEGAEIVTHLGYNEVKHGKEAGWFLAEALGGSGKIVELQGVMGTSTAQERSQGFQEAMADYPDIEILSSQSANFDRAEGLTVMENLLQAHSEIDGVYAANDEMALGALQAIEAANRNGIVIVGNDGTIDAFHAIQEGRIAGTMAIYPNQYGEKAIQIALQVANGENVKELIELPSIFVSEENVEEALSMQE</sequence>
<gene>
    <name evidence="7" type="primary">rbsB_2</name>
    <name evidence="7" type="ORF">XYCOK13_17760</name>
</gene>
<comment type="similarity">
    <text evidence="2">Belongs to the bacterial solute-binding protein 2 family.</text>
</comment>
<feature type="domain" description="Periplasmic binding protein" evidence="6">
    <location>
        <begin position="53"/>
        <end position="305"/>
    </location>
</feature>
<evidence type="ECO:0000256" key="2">
    <source>
        <dbReference type="ARBA" id="ARBA00007639"/>
    </source>
</evidence>
<dbReference type="PROSITE" id="PS51257">
    <property type="entry name" value="PROKAR_LIPOPROTEIN"/>
    <property type="match status" value="1"/>
</dbReference>
<reference evidence="7" key="1">
    <citation type="submission" date="2021-04" db="EMBL/GenBank/DDBJ databases">
        <title>Draft genome sequence of Xylanibacillus composti strain K13.</title>
        <authorList>
            <person name="Uke A."/>
            <person name="Chhe C."/>
            <person name="Baramee S."/>
            <person name="Kosugi A."/>
        </authorList>
    </citation>
    <scope>NUCLEOTIDE SEQUENCE</scope>
    <source>
        <strain evidence="7">K13</strain>
    </source>
</reference>
<evidence type="ECO:0000256" key="4">
    <source>
        <dbReference type="SAM" id="MobiDB-lite"/>
    </source>
</evidence>
<dbReference type="SUPFAM" id="SSF53822">
    <property type="entry name" value="Periplasmic binding protein-like I"/>
    <property type="match status" value="1"/>
</dbReference>
<name>A0A8J4H3S2_9BACL</name>
<dbReference type="Proteomes" id="UP000677918">
    <property type="component" value="Unassembled WGS sequence"/>
</dbReference>
<dbReference type="Gene3D" id="3.40.50.2300">
    <property type="match status" value="2"/>
</dbReference>
<keyword evidence="3 5" id="KW-0732">Signal</keyword>
<feature type="chain" id="PRO_5035211914" evidence="5">
    <location>
        <begin position="22"/>
        <end position="331"/>
    </location>
</feature>
<dbReference type="AlphaFoldDB" id="A0A8J4H3S2"/>
<proteinExistence type="inferred from homology"/>